<dbReference type="GeneID" id="83066246"/>
<protein>
    <recommendedName>
        <fullName evidence="3">Lipoprotein</fullName>
    </recommendedName>
</protein>
<proteinExistence type="predicted"/>
<evidence type="ECO:0000313" key="2">
    <source>
        <dbReference type="Proteomes" id="UP000218824"/>
    </source>
</evidence>
<dbReference type="RefSeq" id="WP_074870619.1">
    <property type="nucleotide sequence ID" value="NZ_AP014940.1"/>
</dbReference>
<reference evidence="1 2" key="1">
    <citation type="journal article" date="2017" name="DNA Res.">
        <title>Complete genome sequence and expression profile of the commercial lytic enzyme producer Lysobacter enzymogenes M497-1.</title>
        <authorList>
            <person name="Takami H."/>
            <person name="Toyoda A."/>
            <person name="Uchiyama I."/>
            <person name="Itoh T."/>
            <person name="Takaki Y."/>
            <person name="Arai W."/>
            <person name="Nishi S."/>
            <person name="Kawai M."/>
            <person name="Shinya K."/>
            <person name="Ikeda H."/>
        </authorList>
    </citation>
    <scope>NUCLEOTIDE SEQUENCE [LARGE SCALE GENOMIC DNA]</scope>
    <source>
        <strain evidence="1 2">M497-1</strain>
    </source>
</reference>
<dbReference type="AlphaFoldDB" id="A0AAU9B1I2"/>
<sequence length="93" mass="9798">MKSIALIAALTLLTGCGLDSKQTAQAQAPLESATIVGSAESPDPVLAKVMELEKSGVVKDVVVQESFPVQIRLRAPKAVIDELNKMPRTGGLR</sequence>
<accession>A0AAU9B1I2</accession>
<name>A0AAU9B1I2_LYSEN</name>
<evidence type="ECO:0008006" key="3">
    <source>
        <dbReference type="Google" id="ProtNLM"/>
    </source>
</evidence>
<dbReference type="PROSITE" id="PS51257">
    <property type="entry name" value="PROKAR_LIPOPROTEIN"/>
    <property type="match status" value="1"/>
</dbReference>
<dbReference type="KEGG" id="lem:LEN_4463"/>
<dbReference type="Proteomes" id="UP000218824">
    <property type="component" value="Chromosome"/>
</dbReference>
<dbReference type="EMBL" id="AP014940">
    <property type="protein sequence ID" value="BAV99950.1"/>
    <property type="molecule type" value="Genomic_DNA"/>
</dbReference>
<evidence type="ECO:0000313" key="1">
    <source>
        <dbReference type="EMBL" id="BAV99950.1"/>
    </source>
</evidence>
<gene>
    <name evidence="1" type="ORF">LEN_4463</name>
</gene>
<organism evidence="1 2">
    <name type="scientific">Lysobacter enzymogenes</name>
    <dbReference type="NCBI Taxonomy" id="69"/>
    <lineage>
        <taxon>Bacteria</taxon>
        <taxon>Pseudomonadati</taxon>
        <taxon>Pseudomonadota</taxon>
        <taxon>Gammaproteobacteria</taxon>
        <taxon>Lysobacterales</taxon>
        <taxon>Lysobacteraceae</taxon>
        <taxon>Lysobacter</taxon>
    </lineage>
</organism>